<dbReference type="InterPro" id="IPR025451">
    <property type="entry name" value="DUF4211"/>
</dbReference>
<evidence type="ECO:0000256" key="1">
    <source>
        <dbReference type="SAM" id="MobiDB-lite"/>
    </source>
</evidence>
<dbReference type="PANTHER" id="PTHR14689">
    <property type="entry name" value="PHORBOL-ESTER_DAG-TYPE DOMAIN-CONTAINING PROTEIN"/>
    <property type="match status" value="1"/>
</dbReference>
<dbReference type="PANTHER" id="PTHR14689:SF0">
    <property type="entry name" value="COILED-COIL DOMAIN-CONTAINING PROTEIN 82"/>
    <property type="match status" value="1"/>
</dbReference>
<dbReference type="GO" id="GO:0005634">
    <property type="term" value="C:nucleus"/>
    <property type="evidence" value="ECO:0007669"/>
    <property type="project" value="TreeGrafter"/>
</dbReference>
<feature type="compositionally biased region" description="Acidic residues" evidence="1">
    <location>
        <begin position="338"/>
        <end position="354"/>
    </location>
</feature>
<dbReference type="Pfam" id="PF13926">
    <property type="entry name" value="DUF4211"/>
    <property type="match status" value="1"/>
</dbReference>
<sequence length="606" mass="68073">MPPKPFLPRISSSPPIIVLDSDSDEPKPEVKRTVGRKGKWQTTLVDFAKLSKKTGSGPVQVDTPAPGPASSPIRRRTRLSPVKSSRSSPRKANSSPIKVKPDSDEDDELAPTDGTPSTDADVRAVQFENRKSGLGRKSSRVITSDEEDEPRVGKSGSPSGGDVKQASEDESEEDEVVAPRRVVKRKAVVISLSDSEEEVEAPRRRIARRQSIQENTHDHGEESEEDDPMDGLDDQVVLNSRLRSAPERNNKRQEMRENLARLKRRKLGQDTPPVESSSEDEEDEDEENVVKPRGRRVYKLIPGARPSQPTLQEWMDGSVDDAPQVVISRSPSPAKDENQDEAESSENDSWIEDDDGAPVAVLPEAYSMLGHQSLAHHFKVVMQLFVHLACLKAKKRLEFRQDERNDHYFGLSLRALRRKMDGLRDSLVTSSVWTSGFKKALNTHPELHIHYLKFGVPGCGACRISTRMSTFKGALSGDDYDRDTFESINRRSESVDSDEESDNGASKTTFDLGRYCQARVKTYHDFVHWEWQLFELVSDEIEILRTAHRRNDPGPARGQRPAANDPDGIMNWLDGRGIVQQEWSRLEQLMDGARGLEFKKNDDDVE</sequence>
<dbReference type="AlphaFoldDB" id="A0A0K6GEX2"/>
<feature type="region of interest" description="Disordered" evidence="1">
    <location>
        <begin position="1"/>
        <end position="290"/>
    </location>
</feature>
<keyword evidence="4" id="KW-1185">Reference proteome</keyword>
<feature type="region of interest" description="Disordered" evidence="1">
    <location>
        <begin position="549"/>
        <end position="568"/>
    </location>
</feature>
<evidence type="ECO:0000259" key="2">
    <source>
        <dbReference type="Pfam" id="PF13926"/>
    </source>
</evidence>
<feature type="region of interest" description="Disordered" evidence="1">
    <location>
        <begin position="324"/>
        <end position="354"/>
    </location>
</feature>
<feature type="compositionally biased region" description="Acidic residues" evidence="1">
    <location>
        <begin position="277"/>
        <end position="287"/>
    </location>
</feature>
<feature type="domain" description="DUF4211" evidence="2">
    <location>
        <begin position="352"/>
        <end position="485"/>
    </location>
</feature>
<name>A0A0K6GEX2_9AGAM</name>
<protein>
    <recommendedName>
        <fullName evidence="2">DUF4211 domain-containing protein</fullName>
    </recommendedName>
</protein>
<evidence type="ECO:0000313" key="3">
    <source>
        <dbReference type="EMBL" id="CUA76934.1"/>
    </source>
</evidence>
<feature type="compositionally biased region" description="Acidic residues" evidence="1">
    <location>
        <begin position="221"/>
        <end position="233"/>
    </location>
</feature>
<dbReference type="Proteomes" id="UP000044841">
    <property type="component" value="Unassembled WGS sequence"/>
</dbReference>
<reference evidence="3 4" key="1">
    <citation type="submission" date="2015-07" db="EMBL/GenBank/DDBJ databases">
        <authorList>
            <person name="Noorani M."/>
        </authorList>
    </citation>
    <scope>NUCLEOTIDE SEQUENCE [LARGE SCALE GENOMIC DNA]</scope>
    <source>
        <strain evidence="3">BBA 69670</strain>
    </source>
</reference>
<evidence type="ECO:0000313" key="4">
    <source>
        <dbReference type="Proteomes" id="UP000044841"/>
    </source>
</evidence>
<dbReference type="EMBL" id="CYGV01001734">
    <property type="protein sequence ID" value="CUA76934.1"/>
    <property type="molecule type" value="Genomic_DNA"/>
</dbReference>
<gene>
    <name evidence="3" type="ORF">RSOLAG22IIIB_06397</name>
</gene>
<proteinExistence type="predicted"/>
<feature type="compositionally biased region" description="Low complexity" evidence="1">
    <location>
        <begin position="80"/>
        <end position="96"/>
    </location>
</feature>
<accession>A0A0K6GEX2</accession>
<organism evidence="3 4">
    <name type="scientific">Rhizoctonia solani</name>
    <dbReference type="NCBI Taxonomy" id="456999"/>
    <lineage>
        <taxon>Eukaryota</taxon>
        <taxon>Fungi</taxon>
        <taxon>Dikarya</taxon>
        <taxon>Basidiomycota</taxon>
        <taxon>Agaricomycotina</taxon>
        <taxon>Agaricomycetes</taxon>
        <taxon>Cantharellales</taxon>
        <taxon>Ceratobasidiaceae</taxon>
        <taxon>Rhizoctonia</taxon>
    </lineage>
</organism>
<feature type="compositionally biased region" description="Basic and acidic residues" evidence="1">
    <location>
        <begin position="244"/>
        <end position="260"/>
    </location>
</feature>